<gene>
    <name evidence="3" type="ORF">K457DRAFT_126665</name>
</gene>
<protein>
    <recommendedName>
        <fullName evidence="2">Stress-response A/B barrel domain-containing protein</fullName>
    </recommendedName>
</protein>
<proteinExistence type="predicted"/>
<organism evidence="3 4">
    <name type="scientific">Linnemannia elongata AG-77</name>
    <dbReference type="NCBI Taxonomy" id="1314771"/>
    <lineage>
        <taxon>Eukaryota</taxon>
        <taxon>Fungi</taxon>
        <taxon>Fungi incertae sedis</taxon>
        <taxon>Mucoromycota</taxon>
        <taxon>Mortierellomycotina</taxon>
        <taxon>Mortierellomycetes</taxon>
        <taxon>Mortierellales</taxon>
        <taxon>Mortierellaceae</taxon>
        <taxon>Linnemannia</taxon>
    </lineage>
</organism>
<dbReference type="PANTHER" id="PTHR33178">
    <property type="match status" value="1"/>
</dbReference>
<evidence type="ECO:0000256" key="1">
    <source>
        <dbReference type="ARBA" id="ARBA00011738"/>
    </source>
</evidence>
<dbReference type="Pfam" id="PF07876">
    <property type="entry name" value="Dabb"/>
    <property type="match status" value="1"/>
</dbReference>
<dbReference type="SUPFAM" id="SSF54909">
    <property type="entry name" value="Dimeric alpha+beta barrel"/>
    <property type="match status" value="1"/>
</dbReference>
<dbReference type="Proteomes" id="UP000078512">
    <property type="component" value="Unassembled WGS sequence"/>
</dbReference>
<reference evidence="3 4" key="1">
    <citation type="submission" date="2016-05" db="EMBL/GenBank/DDBJ databases">
        <title>Genome sequencing reveals origins of a unique bacterial endosymbiosis in the earliest lineages of terrestrial Fungi.</title>
        <authorList>
            <consortium name="DOE Joint Genome Institute"/>
            <person name="Uehling J."/>
            <person name="Gryganskyi A."/>
            <person name="Hameed K."/>
            <person name="Tschaplinski T."/>
            <person name="Misztal P."/>
            <person name="Wu S."/>
            <person name="Desiro A."/>
            <person name="Vande Pol N."/>
            <person name="Du Z.-Y."/>
            <person name="Zienkiewicz A."/>
            <person name="Zienkiewicz K."/>
            <person name="Morin E."/>
            <person name="Tisserant E."/>
            <person name="Splivallo R."/>
            <person name="Hainaut M."/>
            <person name="Henrissat B."/>
            <person name="Ohm R."/>
            <person name="Kuo A."/>
            <person name="Yan J."/>
            <person name="Lipzen A."/>
            <person name="Nolan M."/>
            <person name="Labutti K."/>
            <person name="Barry K."/>
            <person name="Goldstein A."/>
            <person name="Labbe J."/>
            <person name="Schadt C."/>
            <person name="Tuskan G."/>
            <person name="Grigoriev I."/>
            <person name="Martin F."/>
            <person name="Vilgalys R."/>
            <person name="Bonito G."/>
        </authorList>
    </citation>
    <scope>NUCLEOTIDE SEQUENCE [LARGE SCALE GENOMIC DNA]</scope>
    <source>
        <strain evidence="3 4">AG-77</strain>
    </source>
</reference>
<accession>A0A197JTV1</accession>
<dbReference type="EMBL" id="KV442047">
    <property type="protein sequence ID" value="OAQ28630.1"/>
    <property type="molecule type" value="Genomic_DNA"/>
</dbReference>
<dbReference type="PROSITE" id="PS51502">
    <property type="entry name" value="S_R_A_B_BARREL"/>
    <property type="match status" value="1"/>
</dbReference>
<dbReference type="InterPro" id="IPR011008">
    <property type="entry name" value="Dimeric_a/b-barrel"/>
</dbReference>
<evidence type="ECO:0000313" key="3">
    <source>
        <dbReference type="EMBL" id="OAQ28630.1"/>
    </source>
</evidence>
<dbReference type="InterPro" id="IPR013097">
    <property type="entry name" value="Dabb"/>
</dbReference>
<name>A0A197JTV1_9FUNG</name>
<sequence length="104" mass="11741">MAILHTVLFKIKEDSSDEKAKEMMTTIAAFQNQLPELIQSMHSGVDKSAQTQGFSYSFTMIFKNKQDLDTYIASEAHTQFAQKIGYPLIKDAIVVDYEIPGSKF</sequence>
<evidence type="ECO:0000313" key="4">
    <source>
        <dbReference type="Proteomes" id="UP000078512"/>
    </source>
</evidence>
<evidence type="ECO:0000259" key="2">
    <source>
        <dbReference type="PROSITE" id="PS51502"/>
    </source>
</evidence>
<dbReference type="PANTHER" id="PTHR33178:SF10">
    <property type="entry name" value="STRESS-RESPONSE A_B BARREL DOMAIN-CONTAINING PROTEIN"/>
    <property type="match status" value="1"/>
</dbReference>
<dbReference type="AlphaFoldDB" id="A0A197JTV1"/>
<dbReference type="OrthoDB" id="42919at2759"/>
<feature type="domain" description="Stress-response A/B barrel" evidence="2">
    <location>
        <begin position="3"/>
        <end position="97"/>
    </location>
</feature>
<comment type="subunit">
    <text evidence="1">Homodimer.</text>
</comment>
<dbReference type="InterPro" id="IPR044662">
    <property type="entry name" value="HS1/DABB1-like"/>
</dbReference>
<dbReference type="Gene3D" id="3.30.70.100">
    <property type="match status" value="1"/>
</dbReference>
<dbReference type="SMART" id="SM00886">
    <property type="entry name" value="Dabb"/>
    <property type="match status" value="1"/>
</dbReference>
<keyword evidence="4" id="KW-1185">Reference proteome</keyword>